<evidence type="ECO:0000256" key="1">
    <source>
        <dbReference type="ARBA" id="ARBA00004651"/>
    </source>
</evidence>
<feature type="transmembrane region" description="Helical" evidence="7">
    <location>
        <begin position="30"/>
        <end position="48"/>
    </location>
</feature>
<keyword evidence="5 7" id="KW-1133">Transmembrane helix</keyword>
<feature type="transmembrane region" description="Helical" evidence="7">
    <location>
        <begin position="297"/>
        <end position="329"/>
    </location>
</feature>
<keyword evidence="3" id="KW-1003">Cell membrane</keyword>
<evidence type="ECO:0000313" key="11">
    <source>
        <dbReference type="Proteomes" id="UP000244519"/>
    </source>
</evidence>
<feature type="transmembrane region" description="Helical" evidence="7">
    <location>
        <begin position="171"/>
        <end position="190"/>
    </location>
</feature>
<evidence type="ECO:0000259" key="9">
    <source>
        <dbReference type="Pfam" id="PF07662"/>
    </source>
</evidence>
<feature type="transmembrane region" description="Helical" evidence="7">
    <location>
        <begin position="260"/>
        <end position="277"/>
    </location>
</feature>
<sequence>MHQLLLPLILFILIYLGAFLSSTDKKSVKLNIIVLGMAVQIGLSFLVMKVPSIISFFKFLSDSFEVITRATNVGVATVFGELALEPQKNNFGFVLALHGLPSLIVVSTLCSILLHLGILQKIMMLLSIFYKSVMRIPTVLSMGVAATLLTDKNFSAMMNRPYLASLSRGELFTMCVAGLAFSSVAIIAVYDSMLSAVVESAITHILSSIVISSPAVITIGRMMIPYHADLTFKPQHIRSTDSTNIMNVVQDGIIDGAKTCVAIIAIIIGMVALISLLNELINTLSTSLGYSLTIQKILGFVFMPIAFLLGIPASECSTAAGIIGTKIALNELLALNDILLYRDVISHNTIVTLIYACSNFANIGSTSLMVVIYANYLPNRKDEVTGFILKALVAAILCTLSTASLASFWLHLAAI</sequence>
<evidence type="ECO:0000313" key="10">
    <source>
        <dbReference type="EMBL" id="AWD33086.1"/>
    </source>
</evidence>
<proteinExistence type="inferred from homology"/>
<evidence type="ECO:0000256" key="7">
    <source>
        <dbReference type="SAM" id="Phobius"/>
    </source>
</evidence>
<dbReference type="Pfam" id="PF07662">
    <property type="entry name" value="Nucleos_tra2_C"/>
    <property type="match status" value="1"/>
</dbReference>
<dbReference type="PANTHER" id="PTHR10590">
    <property type="entry name" value="SODIUM/NUCLEOSIDE COTRANSPORTER"/>
    <property type="match status" value="1"/>
</dbReference>
<dbReference type="AlphaFoldDB" id="A0A2U8BRV6"/>
<comment type="subcellular location">
    <subcellularLocation>
        <location evidence="1">Cell membrane</location>
        <topology evidence="1">Multi-pass membrane protein</topology>
    </subcellularLocation>
</comment>
<dbReference type="Pfam" id="PF01773">
    <property type="entry name" value="Nucleos_tra2_N"/>
    <property type="match status" value="1"/>
</dbReference>
<feature type="transmembrane region" description="Helical" evidence="7">
    <location>
        <begin position="91"/>
        <end position="116"/>
    </location>
</feature>
<keyword evidence="6 7" id="KW-0472">Membrane</keyword>
<accession>A0A2U8BRV6</accession>
<feature type="domain" description="Concentrative nucleoside transporter N-terminal" evidence="8">
    <location>
        <begin position="12"/>
        <end position="82"/>
    </location>
</feature>
<dbReference type="PANTHER" id="PTHR10590:SF4">
    <property type="entry name" value="SOLUTE CARRIER FAMILY 28 MEMBER 3"/>
    <property type="match status" value="1"/>
</dbReference>
<evidence type="ECO:0000256" key="2">
    <source>
        <dbReference type="ARBA" id="ARBA00009033"/>
    </source>
</evidence>
<dbReference type="Proteomes" id="UP000244519">
    <property type="component" value="Chromosome"/>
</dbReference>
<feature type="transmembrane region" description="Helical" evidence="7">
    <location>
        <begin position="202"/>
        <end position="224"/>
    </location>
</feature>
<dbReference type="RefSeq" id="WP_108673127.1">
    <property type="nucleotide sequence ID" value="NZ_CP025989.1"/>
</dbReference>
<evidence type="ECO:0000256" key="5">
    <source>
        <dbReference type="ARBA" id="ARBA00022989"/>
    </source>
</evidence>
<dbReference type="InterPro" id="IPR008276">
    <property type="entry name" value="C_nuclsd_transpt"/>
</dbReference>
<dbReference type="OrthoDB" id="9766455at2"/>
<dbReference type="InterPro" id="IPR002668">
    <property type="entry name" value="CNT_N_dom"/>
</dbReference>
<protein>
    <submittedName>
        <fullName evidence="10">Putative NupC-like nucleoside permease</fullName>
    </submittedName>
</protein>
<keyword evidence="4 7" id="KW-0812">Transmembrane</keyword>
<reference evidence="10 11" key="1">
    <citation type="journal article" date="2018" name="Genome Biol. Evol.">
        <title>The Genome Sequence of "Candidatus Fokinia solitaria": Insights on Reductive Evolution in Rickettsiales.</title>
        <authorList>
            <person name="Floriano A.M."/>
            <person name="Castelli M."/>
            <person name="Krenek S."/>
            <person name="Berendonk T.U."/>
            <person name="Bazzocchi C."/>
            <person name="Petroni G."/>
            <person name="Sassera D."/>
        </authorList>
    </citation>
    <scope>NUCLEOTIDE SEQUENCE [LARGE SCALE GENOMIC DNA]</scope>
    <source>
        <strain evidence="10">Rio ETE_ALG 3VII</strain>
    </source>
</reference>
<feature type="transmembrane region" description="Helical" evidence="7">
    <location>
        <begin position="350"/>
        <end position="375"/>
    </location>
</feature>
<feature type="domain" description="Concentrative nucleoside transporter C-terminal" evidence="9">
    <location>
        <begin position="204"/>
        <end position="406"/>
    </location>
</feature>
<dbReference type="GO" id="GO:0005886">
    <property type="term" value="C:plasma membrane"/>
    <property type="evidence" value="ECO:0007669"/>
    <property type="project" value="UniProtKB-SubCell"/>
</dbReference>
<dbReference type="GO" id="GO:0015293">
    <property type="term" value="F:symporter activity"/>
    <property type="evidence" value="ECO:0007669"/>
    <property type="project" value="TreeGrafter"/>
</dbReference>
<evidence type="ECO:0000256" key="4">
    <source>
        <dbReference type="ARBA" id="ARBA00022692"/>
    </source>
</evidence>
<keyword evidence="11" id="KW-1185">Reference proteome</keyword>
<feature type="transmembrane region" description="Helical" evidence="7">
    <location>
        <begin position="128"/>
        <end position="150"/>
    </location>
</feature>
<gene>
    <name evidence="10" type="ORF">Fsol_00287</name>
</gene>
<comment type="similarity">
    <text evidence="2">Belongs to the concentrative nucleoside transporter (CNT) (TC 2.A.41) family.</text>
</comment>
<name>A0A2U8BRV6_9RICK</name>
<dbReference type="KEGG" id="fso:Fsol_00287"/>
<evidence type="ECO:0000256" key="3">
    <source>
        <dbReference type="ARBA" id="ARBA00022475"/>
    </source>
</evidence>
<organism evidence="10 11">
    <name type="scientific">Candidatus Fokinia solitaria</name>
    <dbReference type="NCBI Taxonomy" id="1802984"/>
    <lineage>
        <taxon>Bacteria</taxon>
        <taxon>Pseudomonadati</taxon>
        <taxon>Pseudomonadota</taxon>
        <taxon>Alphaproteobacteria</taxon>
        <taxon>Rickettsiales</taxon>
        <taxon>Candidatus Midichloriaceae</taxon>
        <taxon>Candidatus Fokinia</taxon>
    </lineage>
</organism>
<dbReference type="InterPro" id="IPR011657">
    <property type="entry name" value="CNT_C_dom"/>
</dbReference>
<dbReference type="GO" id="GO:0005337">
    <property type="term" value="F:nucleoside transmembrane transporter activity"/>
    <property type="evidence" value="ECO:0007669"/>
    <property type="project" value="InterPro"/>
</dbReference>
<feature type="transmembrane region" description="Helical" evidence="7">
    <location>
        <begin position="387"/>
        <end position="410"/>
    </location>
</feature>
<evidence type="ECO:0000256" key="6">
    <source>
        <dbReference type="ARBA" id="ARBA00023136"/>
    </source>
</evidence>
<dbReference type="EMBL" id="CP025989">
    <property type="protein sequence ID" value="AWD33086.1"/>
    <property type="molecule type" value="Genomic_DNA"/>
</dbReference>
<evidence type="ECO:0000259" key="8">
    <source>
        <dbReference type="Pfam" id="PF01773"/>
    </source>
</evidence>